<dbReference type="eggNOG" id="arCOG01358">
    <property type="taxonomic scope" value="Archaea"/>
</dbReference>
<reference evidence="15" key="1">
    <citation type="journal article" date="2015" name="Microbiology">
        <title>Genome of Methanoregula boonei 6A8 reveals adaptations to oligotrophic peatland environments.</title>
        <authorList>
            <person name="Braeuer S."/>
            <person name="Cadillo-Quiroz H."/>
            <person name="Kyrpides N."/>
            <person name="Woyke T."/>
            <person name="Goodwin L."/>
            <person name="Detter C."/>
            <person name="Podell S."/>
            <person name="Yavitt J.B."/>
            <person name="Zinder S.H."/>
        </authorList>
    </citation>
    <scope>NUCLEOTIDE SEQUENCE [LARGE SCALE GENOMIC DNA]</scope>
    <source>
        <strain evidence="15">DSM 21154 / JCM 14090 / 6A8</strain>
    </source>
</reference>
<comment type="cofactor">
    <cofactor evidence="11">
        <name>[4Fe-4S] cluster</name>
        <dbReference type="ChEBI" id="CHEBI:49883"/>
    </cofactor>
    <text evidence="11">Binds 1 or 2 [4Fe-4S] cluster. One cluster is coordinated with 3 cysteines and an exchangeable S-adenosyl-L-methionine.</text>
</comment>
<dbReference type="InterPro" id="IPR013848">
    <property type="entry name" value="Methylthiotransferase_N"/>
</dbReference>
<dbReference type="OrthoDB" id="372134at2157"/>
<evidence type="ECO:0000256" key="5">
    <source>
        <dbReference type="ARBA" id="ARBA00022691"/>
    </source>
</evidence>
<dbReference type="InterPro" id="IPR058240">
    <property type="entry name" value="rSAM_sf"/>
</dbReference>
<dbReference type="SMART" id="SM00729">
    <property type="entry name" value="Elp3"/>
    <property type="match status" value="1"/>
</dbReference>
<keyword evidence="4 11" id="KW-0808">Transferase</keyword>
<evidence type="ECO:0000313" key="14">
    <source>
        <dbReference type="EMBL" id="ABS55019.1"/>
    </source>
</evidence>
<dbReference type="EMBL" id="CP000780">
    <property type="protein sequence ID" value="ABS55019.1"/>
    <property type="molecule type" value="Genomic_DNA"/>
</dbReference>
<dbReference type="SUPFAM" id="SSF102114">
    <property type="entry name" value="Radical SAM enzymes"/>
    <property type="match status" value="1"/>
</dbReference>
<dbReference type="GO" id="GO:0035598">
    <property type="term" value="F:tRNA (N(6)-L-threonylcarbamoyladenosine(37)-C(2))-methylthiotransferase activity"/>
    <property type="evidence" value="ECO:0007669"/>
    <property type="project" value="UniProtKB-UniRule"/>
</dbReference>
<dbReference type="InterPro" id="IPR038135">
    <property type="entry name" value="Methylthiotransferase_N_sf"/>
</dbReference>
<accession>A7I5K8</accession>
<keyword evidence="6 11" id="KW-0819">tRNA processing</keyword>
<feature type="domain" description="Radical SAM core" evidence="13">
    <location>
        <begin position="128"/>
        <end position="357"/>
    </location>
</feature>
<keyword evidence="3 11" id="KW-0004">4Fe-4S</keyword>
<dbReference type="InterPro" id="IPR023404">
    <property type="entry name" value="rSAM_horseshoe"/>
</dbReference>
<evidence type="ECO:0000256" key="9">
    <source>
        <dbReference type="ARBA" id="ARBA00023014"/>
    </source>
</evidence>
<dbReference type="CDD" id="cd01335">
    <property type="entry name" value="Radical_SAM"/>
    <property type="match status" value="1"/>
</dbReference>
<protein>
    <recommendedName>
        <fullName evidence="11">tRNA-t(6)A37 methylthiotransferase</fullName>
        <ecNumber evidence="11">2.8.4.5</ecNumber>
    </recommendedName>
</protein>
<dbReference type="GeneID" id="5411800"/>
<dbReference type="EC" id="2.8.4.5" evidence="11"/>
<evidence type="ECO:0000313" key="15">
    <source>
        <dbReference type="Proteomes" id="UP000002408"/>
    </source>
</evidence>
<dbReference type="Gene3D" id="3.80.30.20">
    <property type="entry name" value="tm_1862 like domain"/>
    <property type="match status" value="1"/>
</dbReference>
<evidence type="ECO:0000256" key="10">
    <source>
        <dbReference type="ARBA" id="ARBA00051661"/>
    </source>
</evidence>
<evidence type="ECO:0000259" key="13">
    <source>
        <dbReference type="PROSITE" id="PS51918"/>
    </source>
</evidence>
<evidence type="ECO:0000256" key="8">
    <source>
        <dbReference type="ARBA" id="ARBA00023004"/>
    </source>
</evidence>
<organism evidence="14 15">
    <name type="scientific">Methanoregula boonei (strain DSM 21154 / JCM 14090 / 6A8)</name>
    <dbReference type="NCBI Taxonomy" id="456442"/>
    <lineage>
        <taxon>Archaea</taxon>
        <taxon>Methanobacteriati</taxon>
        <taxon>Methanobacteriota</taxon>
        <taxon>Stenosarchaea group</taxon>
        <taxon>Methanomicrobia</taxon>
        <taxon>Methanomicrobiales</taxon>
        <taxon>Methanoregulaceae</taxon>
        <taxon>Methanoregula</taxon>
    </lineage>
</organism>
<comment type="similarity">
    <text evidence="2 11">Belongs to the methylthiotransferase family. CDKAL1 subfamily.</text>
</comment>
<keyword evidence="15" id="KW-1185">Reference proteome</keyword>
<dbReference type="NCBIfam" id="TIGR01578">
    <property type="entry name" value="MiaB-like-B"/>
    <property type="match status" value="1"/>
</dbReference>
<dbReference type="NCBIfam" id="TIGR00089">
    <property type="entry name" value="MiaB/RimO family radical SAM methylthiotransferase"/>
    <property type="match status" value="1"/>
</dbReference>
<dbReference type="PROSITE" id="PS01278">
    <property type="entry name" value="MTTASE_RADICAL"/>
    <property type="match status" value="1"/>
</dbReference>
<proteinExistence type="inferred from homology"/>
<gene>
    <name evidence="14" type="ordered locus">Mboo_0501</name>
</gene>
<dbReference type="PROSITE" id="PS51449">
    <property type="entry name" value="MTTASE_N"/>
    <property type="match status" value="1"/>
</dbReference>
<dbReference type="PROSITE" id="PS51918">
    <property type="entry name" value="RADICAL_SAM"/>
    <property type="match status" value="1"/>
</dbReference>
<dbReference type="GO" id="GO:0046872">
    <property type="term" value="F:metal ion binding"/>
    <property type="evidence" value="ECO:0007669"/>
    <property type="project" value="UniProtKB-UniRule"/>
</dbReference>
<comment type="function">
    <text evidence="1 11">Catalyzes the methylthiolation of N6-threonylcarbamoyladenosine (t(6)A), leading to the formation of 2-methylthio-N6-threonylcarbamoyladenosine (ms(2)t(6)A) at position 37 in tRNAs that read codons beginning with adenine.</text>
</comment>
<evidence type="ECO:0000259" key="12">
    <source>
        <dbReference type="PROSITE" id="PS51449"/>
    </source>
</evidence>
<keyword evidence="8 11" id="KW-0408">Iron</keyword>
<dbReference type="PANTHER" id="PTHR11918">
    <property type="entry name" value="RADICAL SAM PROTEINS"/>
    <property type="match status" value="1"/>
</dbReference>
<dbReference type="Proteomes" id="UP000002408">
    <property type="component" value="Chromosome"/>
</dbReference>
<name>A7I5K8_METB6</name>
<evidence type="ECO:0000256" key="7">
    <source>
        <dbReference type="ARBA" id="ARBA00022723"/>
    </source>
</evidence>
<dbReference type="SFLD" id="SFLDS00029">
    <property type="entry name" value="Radical_SAM"/>
    <property type="match status" value="1"/>
</dbReference>
<dbReference type="SFLD" id="SFLDG01082">
    <property type="entry name" value="B12-binding_domain_containing"/>
    <property type="match status" value="1"/>
</dbReference>
<evidence type="ECO:0000256" key="3">
    <source>
        <dbReference type="ARBA" id="ARBA00022485"/>
    </source>
</evidence>
<sequence>MDGNRSTRGSPDPGDLFAGLAGKRVYIETYGCRYNFGDTANLVAVLKHYGSTVVPAPEDADAVVVNTCTVVGPTERRMLRRLSALQEKPLFVTGCMPLVQREAILAVCSPVIIHPDTIREASRALMTVGSESVGIVQIAQGCLGRCTYCITRRARGPLRSFPVQEIRNKIEEYVRAGAYEIQLTAQDTSAWGRDTGQRLPDLLTALSSIPGNFRLRVGMMNPATTLGILDDLIDAFASDRLFRFVHLPVQSGSDRILEQMGRGYTVREFEEIVSAFRGRYPDISIATDFIVGFPGETEEDFSRSLELIGRIRPAKVNVTRYSPRPFTGPFEEKDFPDAVKKDRSRILNAYAEEQYVALNRPLLGTMVFCVVTEKIRPGSVMARTASYQGLVIGEELSVGTAAVVRLKKDRKYFFMGDLLSRDPSHMRGVD</sequence>
<dbReference type="AlphaFoldDB" id="A7I5K8"/>
<dbReference type="InterPro" id="IPR006638">
    <property type="entry name" value="Elp3/MiaA/NifB-like_rSAM"/>
</dbReference>
<evidence type="ECO:0000256" key="2">
    <source>
        <dbReference type="ARBA" id="ARBA00008616"/>
    </source>
</evidence>
<dbReference type="Pfam" id="PF04055">
    <property type="entry name" value="Radical_SAM"/>
    <property type="match status" value="1"/>
</dbReference>
<dbReference type="Pfam" id="PF00919">
    <property type="entry name" value="UPF0004"/>
    <property type="match status" value="1"/>
</dbReference>
<evidence type="ECO:0000256" key="6">
    <source>
        <dbReference type="ARBA" id="ARBA00022694"/>
    </source>
</evidence>
<dbReference type="InterPro" id="IPR007197">
    <property type="entry name" value="rSAM"/>
</dbReference>
<dbReference type="HOGENOM" id="CLU_018697_4_2_2"/>
<evidence type="ECO:0000256" key="11">
    <source>
        <dbReference type="RuleBase" id="RU368081"/>
    </source>
</evidence>
<evidence type="ECO:0000256" key="4">
    <source>
        <dbReference type="ARBA" id="ARBA00022679"/>
    </source>
</evidence>
<dbReference type="RefSeq" id="WP_012106038.1">
    <property type="nucleotide sequence ID" value="NC_009712.1"/>
</dbReference>
<keyword evidence="9 11" id="KW-0411">Iron-sulfur</keyword>
<keyword evidence="5 11" id="KW-0949">S-adenosyl-L-methionine</keyword>
<dbReference type="FunFam" id="3.80.30.20:FF:000002">
    <property type="entry name" value="threonylcarbamoyladenosine tRNA methylthiotransferase isoform X2"/>
    <property type="match status" value="1"/>
</dbReference>
<dbReference type="GO" id="GO:0051539">
    <property type="term" value="F:4 iron, 4 sulfur cluster binding"/>
    <property type="evidence" value="ECO:0007669"/>
    <property type="project" value="UniProtKB-UniRule"/>
</dbReference>
<dbReference type="KEGG" id="mbn:Mboo_0501"/>
<dbReference type="Gene3D" id="3.40.50.12160">
    <property type="entry name" value="Methylthiotransferase, N-terminal domain"/>
    <property type="match status" value="1"/>
</dbReference>
<dbReference type="STRING" id="456442.Mboo_0501"/>
<feature type="domain" description="MTTase N-terminal" evidence="12">
    <location>
        <begin position="23"/>
        <end position="130"/>
    </location>
</feature>
<keyword evidence="7 11" id="KW-0479">Metal-binding</keyword>
<evidence type="ECO:0000256" key="1">
    <source>
        <dbReference type="ARBA" id="ARBA00002399"/>
    </source>
</evidence>
<dbReference type="InterPro" id="IPR020612">
    <property type="entry name" value="Methylthiotransferase_CS"/>
</dbReference>
<dbReference type="PANTHER" id="PTHR11918:SF45">
    <property type="entry name" value="THREONYLCARBAMOYLADENOSINE TRNA METHYLTHIOTRANSFERASE"/>
    <property type="match status" value="1"/>
</dbReference>
<dbReference type="InterPro" id="IPR005839">
    <property type="entry name" value="Methylthiotransferase"/>
</dbReference>
<comment type="catalytic activity">
    <reaction evidence="10 11">
        <text>N(6)-L-threonylcarbamoyladenosine(37) in tRNA + (sulfur carrier)-SH + AH2 + 2 S-adenosyl-L-methionine = 2-methylsulfanyl-N(6)-L-threonylcarbamoyladenosine(37) in tRNA + (sulfur carrier)-H + 5'-deoxyadenosine + L-methionine + A + S-adenosyl-L-homocysteine + 2 H(+)</text>
        <dbReference type="Rhea" id="RHEA:37075"/>
        <dbReference type="Rhea" id="RHEA-COMP:10163"/>
        <dbReference type="Rhea" id="RHEA-COMP:11092"/>
        <dbReference type="Rhea" id="RHEA-COMP:14737"/>
        <dbReference type="Rhea" id="RHEA-COMP:14739"/>
        <dbReference type="ChEBI" id="CHEBI:13193"/>
        <dbReference type="ChEBI" id="CHEBI:15378"/>
        <dbReference type="ChEBI" id="CHEBI:17319"/>
        <dbReference type="ChEBI" id="CHEBI:17499"/>
        <dbReference type="ChEBI" id="CHEBI:29917"/>
        <dbReference type="ChEBI" id="CHEBI:57844"/>
        <dbReference type="ChEBI" id="CHEBI:57856"/>
        <dbReference type="ChEBI" id="CHEBI:59789"/>
        <dbReference type="ChEBI" id="CHEBI:64428"/>
        <dbReference type="ChEBI" id="CHEBI:74418"/>
        <dbReference type="ChEBI" id="CHEBI:74420"/>
        <dbReference type="EC" id="2.8.4.5"/>
    </reaction>
</comment>
<dbReference type="InterPro" id="IPR006466">
    <property type="entry name" value="MiaB-like_arc_euk"/>
</dbReference>